<dbReference type="InterPro" id="IPR037873">
    <property type="entry name" value="BamE-like"/>
</dbReference>
<protein>
    <recommendedName>
        <fullName evidence="4">Lipoprotein SmpA/OmlA domain-containing protein</fullName>
    </recommendedName>
</protein>
<name>A0A089HS91_PAEDU</name>
<keyword evidence="1" id="KW-0732">Signal</keyword>
<dbReference type="AlphaFoldDB" id="A0A089HS91"/>
<evidence type="ECO:0000313" key="3">
    <source>
        <dbReference type="Proteomes" id="UP000029409"/>
    </source>
</evidence>
<proteinExistence type="predicted"/>
<gene>
    <name evidence="2" type="ORF">PDUR_18100</name>
</gene>
<dbReference type="Proteomes" id="UP000029409">
    <property type="component" value="Chromosome"/>
</dbReference>
<dbReference type="STRING" id="44251.PDUR_18100"/>
<dbReference type="Gene3D" id="3.30.1450.10">
    <property type="match status" value="1"/>
</dbReference>
<evidence type="ECO:0000313" key="2">
    <source>
        <dbReference type="EMBL" id="AIQ13620.1"/>
    </source>
</evidence>
<dbReference type="KEGG" id="pdu:PDUR_18100"/>
<organism evidence="2 3">
    <name type="scientific">Paenibacillus durus</name>
    <name type="common">Paenibacillus azotofixans</name>
    <dbReference type="NCBI Taxonomy" id="44251"/>
    <lineage>
        <taxon>Bacteria</taxon>
        <taxon>Bacillati</taxon>
        <taxon>Bacillota</taxon>
        <taxon>Bacilli</taxon>
        <taxon>Bacillales</taxon>
        <taxon>Paenibacillaceae</taxon>
        <taxon>Paenibacillus</taxon>
    </lineage>
</organism>
<sequence length="86" mass="9303">MTQPTDTSDWIPVDDNAKMTMADFLSIKEGMRLYDVVKIVGGTGELLSEGYGTQVYSYEGIGDLGANAIITYTDGKVVSKAQYGLQ</sequence>
<reference evidence="2 3" key="1">
    <citation type="submission" date="2014-08" db="EMBL/GenBank/DDBJ databases">
        <title>Comparative genomics of the Paenibacillus odorifer group.</title>
        <authorList>
            <person name="den Bakker H.C."/>
            <person name="Tsai Y.-C."/>
            <person name="Martin N."/>
            <person name="Korlach J."/>
            <person name="Wiedmann M."/>
        </authorList>
    </citation>
    <scope>NUCLEOTIDE SEQUENCE [LARGE SCALE GENOMIC DNA]</scope>
    <source>
        <strain evidence="2 3">DSM 1735</strain>
    </source>
</reference>
<evidence type="ECO:0000256" key="1">
    <source>
        <dbReference type="ARBA" id="ARBA00022729"/>
    </source>
</evidence>
<dbReference type="eggNOG" id="ENOG5032RV1">
    <property type="taxonomic scope" value="Bacteria"/>
</dbReference>
<accession>A0A089HS91</accession>
<dbReference type="EMBL" id="CP009288">
    <property type="protein sequence ID" value="AIQ13620.1"/>
    <property type="molecule type" value="Genomic_DNA"/>
</dbReference>
<keyword evidence="3" id="KW-1185">Reference proteome</keyword>
<evidence type="ECO:0008006" key="4">
    <source>
        <dbReference type="Google" id="ProtNLM"/>
    </source>
</evidence>